<dbReference type="InterPro" id="IPR029033">
    <property type="entry name" value="His_PPase_superfam"/>
</dbReference>
<dbReference type="Proteomes" id="UP000663852">
    <property type="component" value="Unassembled WGS sequence"/>
</dbReference>
<reference evidence="2" key="1">
    <citation type="submission" date="2021-02" db="EMBL/GenBank/DDBJ databases">
        <authorList>
            <person name="Nowell W R."/>
        </authorList>
    </citation>
    <scope>NUCLEOTIDE SEQUENCE</scope>
</reference>
<sequence>MRHSERLDSVLQNRDWPAEAFINGVYVPHVRQLPTVLPHRADPYEHVLDTPLSRYGKDHAKRTGEFFRSLNLIPDQVYTSPAMRCIQTADSVLQGCGNRRNIPLKIDLALHEPVRRELPLQSANFFASAGFNVDLYYQPTFPSNDSRLIYGETRLDYFRRTHFVLKRIIDRLLTRGRKGLSFSPPTVLIVTHRASVTLLASMLNLDDVDDKLTYLIELENNKRNEVNFLSMIVAEYDASIGLWTFISDFAQMRKTRRNYYWSLQL</sequence>
<name>A0A815C2D6_ADIRI</name>
<organism evidence="2 3">
    <name type="scientific">Adineta ricciae</name>
    <name type="common">Rotifer</name>
    <dbReference type="NCBI Taxonomy" id="249248"/>
    <lineage>
        <taxon>Eukaryota</taxon>
        <taxon>Metazoa</taxon>
        <taxon>Spiralia</taxon>
        <taxon>Gnathifera</taxon>
        <taxon>Rotifera</taxon>
        <taxon>Eurotatoria</taxon>
        <taxon>Bdelloidea</taxon>
        <taxon>Adinetida</taxon>
        <taxon>Adinetidae</taxon>
        <taxon>Adineta</taxon>
    </lineage>
</organism>
<proteinExistence type="predicted"/>
<dbReference type="InterPro" id="IPR013078">
    <property type="entry name" value="His_Pase_superF_clade-1"/>
</dbReference>
<gene>
    <name evidence="2" type="ORF">EDS130_LOCUS29379</name>
</gene>
<accession>A0A815C2D6</accession>
<feature type="binding site" evidence="1">
    <location>
        <position position="84"/>
    </location>
    <ligand>
        <name>substrate</name>
    </ligand>
</feature>
<protein>
    <submittedName>
        <fullName evidence="2">Uncharacterized protein</fullName>
    </submittedName>
</protein>
<dbReference type="CDD" id="cd07067">
    <property type="entry name" value="HP_PGM_like"/>
    <property type="match status" value="1"/>
</dbReference>
<comment type="caution">
    <text evidence="2">The sequence shown here is derived from an EMBL/GenBank/DDBJ whole genome shotgun (WGS) entry which is preliminary data.</text>
</comment>
<dbReference type="Gene3D" id="3.40.50.1240">
    <property type="entry name" value="Phosphoglycerate mutase-like"/>
    <property type="match status" value="1"/>
</dbReference>
<dbReference type="PANTHER" id="PTHR16469:SF27">
    <property type="entry name" value="UBIQUITIN-ASSOCIATED AND SH3 DOMAIN-CONTAINING BA-RELATED"/>
    <property type="match status" value="1"/>
</dbReference>
<evidence type="ECO:0000256" key="1">
    <source>
        <dbReference type="PIRSR" id="PIRSR613078-2"/>
    </source>
</evidence>
<dbReference type="InterPro" id="IPR051710">
    <property type="entry name" value="Phosphatase_SH3-domain"/>
</dbReference>
<dbReference type="AlphaFoldDB" id="A0A815C2D6"/>
<dbReference type="Pfam" id="PF00300">
    <property type="entry name" value="His_Phos_1"/>
    <property type="match status" value="1"/>
</dbReference>
<dbReference type="EMBL" id="CAJNOJ010000198">
    <property type="protein sequence ID" value="CAF1277904.1"/>
    <property type="molecule type" value="Genomic_DNA"/>
</dbReference>
<dbReference type="SUPFAM" id="SSF53254">
    <property type="entry name" value="Phosphoglycerate mutase-like"/>
    <property type="match status" value="1"/>
</dbReference>
<evidence type="ECO:0000313" key="3">
    <source>
        <dbReference type="Proteomes" id="UP000663852"/>
    </source>
</evidence>
<dbReference type="OrthoDB" id="414418at2759"/>
<evidence type="ECO:0000313" key="2">
    <source>
        <dbReference type="EMBL" id="CAF1277904.1"/>
    </source>
</evidence>
<dbReference type="PANTHER" id="PTHR16469">
    <property type="entry name" value="UBIQUITIN-ASSOCIATED AND SH3 DOMAIN-CONTAINING BA-RELATED"/>
    <property type="match status" value="1"/>
</dbReference>